<dbReference type="GO" id="GO:0016757">
    <property type="term" value="F:glycosyltransferase activity"/>
    <property type="evidence" value="ECO:0007669"/>
    <property type="project" value="InterPro"/>
</dbReference>
<dbReference type="Gene3D" id="3.40.50.2000">
    <property type="entry name" value="Glycogen Phosphorylase B"/>
    <property type="match status" value="2"/>
</dbReference>
<name>A0A3D9L2Z9_MARFU</name>
<organism evidence="3 4">
    <name type="scientific">Marinoscillum furvescens DSM 4134</name>
    <dbReference type="NCBI Taxonomy" id="1122208"/>
    <lineage>
        <taxon>Bacteria</taxon>
        <taxon>Pseudomonadati</taxon>
        <taxon>Bacteroidota</taxon>
        <taxon>Cytophagia</taxon>
        <taxon>Cytophagales</taxon>
        <taxon>Reichenbachiellaceae</taxon>
        <taxon>Marinoscillum</taxon>
    </lineage>
</organism>
<accession>A0A3D9L2Z9</accession>
<gene>
    <name evidence="3" type="ORF">C7460_108139</name>
</gene>
<dbReference type="PANTHER" id="PTHR45947:SF3">
    <property type="entry name" value="SULFOQUINOVOSYL TRANSFERASE SQD2"/>
    <property type="match status" value="1"/>
</dbReference>
<dbReference type="InterPro" id="IPR001296">
    <property type="entry name" value="Glyco_trans_1"/>
</dbReference>
<proteinExistence type="predicted"/>
<reference evidence="3 4" key="1">
    <citation type="submission" date="2018-07" db="EMBL/GenBank/DDBJ databases">
        <title>Genomic Encyclopedia of Type Strains, Phase IV (KMG-IV): sequencing the most valuable type-strain genomes for metagenomic binning, comparative biology and taxonomic classification.</title>
        <authorList>
            <person name="Goeker M."/>
        </authorList>
    </citation>
    <scope>NUCLEOTIDE SEQUENCE [LARGE SCALE GENOMIC DNA]</scope>
    <source>
        <strain evidence="3 4">DSM 4134</strain>
    </source>
</reference>
<dbReference type="EMBL" id="QREG01000008">
    <property type="protein sequence ID" value="RED99519.1"/>
    <property type="molecule type" value="Genomic_DNA"/>
</dbReference>
<dbReference type="Pfam" id="PF00534">
    <property type="entry name" value="Glycos_transf_1"/>
    <property type="match status" value="1"/>
</dbReference>
<keyword evidence="4" id="KW-1185">Reference proteome</keyword>
<dbReference type="RefSeq" id="WP_115868049.1">
    <property type="nucleotide sequence ID" value="NZ_QREG01000008.1"/>
</dbReference>
<dbReference type="InterPro" id="IPR028098">
    <property type="entry name" value="Glyco_trans_4-like_N"/>
</dbReference>
<feature type="domain" description="Glycosyltransferase subfamily 4-like N-terminal" evidence="2">
    <location>
        <begin position="19"/>
        <end position="164"/>
    </location>
</feature>
<dbReference type="AlphaFoldDB" id="A0A3D9L2Z9"/>
<dbReference type="CDD" id="cd03801">
    <property type="entry name" value="GT4_PimA-like"/>
    <property type="match status" value="1"/>
</dbReference>
<feature type="domain" description="Glycosyl transferase family 1" evidence="1">
    <location>
        <begin position="174"/>
        <end position="336"/>
    </location>
</feature>
<evidence type="ECO:0000259" key="1">
    <source>
        <dbReference type="Pfam" id="PF00534"/>
    </source>
</evidence>
<dbReference type="OrthoDB" id="9792322at2"/>
<dbReference type="Proteomes" id="UP000256779">
    <property type="component" value="Unassembled WGS sequence"/>
</dbReference>
<evidence type="ECO:0000259" key="2">
    <source>
        <dbReference type="Pfam" id="PF13439"/>
    </source>
</evidence>
<protein>
    <submittedName>
        <fullName evidence="3">Glycosyltransferase involved in cell wall biosynthesis</fullName>
    </submittedName>
</protein>
<dbReference type="Pfam" id="PF13439">
    <property type="entry name" value="Glyco_transf_4"/>
    <property type="match status" value="1"/>
</dbReference>
<dbReference type="SUPFAM" id="SSF53756">
    <property type="entry name" value="UDP-Glycosyltransferase/glycogen phosphorylase"/>
    <property type="match status" value="1"/>
</dbReference>
<evidence type="ECO:0000313" key="3">
    <source>
        <dbReference type="EMBL" id="RED99519.1"/>
    </source>
</evidence>
<keyword evidence="3" id="KW-0808">Transferase</keyword>
<sequence>MSSTRGNSILHVSTEMDWRGGERQVHLLHESLLSNQWNSHLLCPGDSSLFQKTTHNKMRPFKSKRKSAHVLHLLKVIKKTDFDIIHAHDSRAHLVCLLASLLGMSIPMVVTRRSMPRIGGLLQRWKYQHPQIKRLVGISQAIQEKLKTIAPAQHIETIYSGVKLAPAAHTIDLHSELRIPYETKLFAFVGALSAEKGPDLFLKVAQTLSQKRSAIHFVVIGEGPLGHSLKQKCSSTKWGENVSFLGFRNDLSALWYSLYCLLVPSRSEGLNTTILDAFYHEVPVIAFDTGGIPELISHEKTGLLCPAEDLKSMISYSLQLTDHQELRQSLVKNARNQVENFAADKMAEKYMHLYREVLNSD</sequence>
<dbReference type="InterPro" id="IPR050194">
    <property type="entry name" value="Glycosyltransferase_grp1"/>
</dbReference>
<dbReference type="PANTHER" id="PTHR45947">
    <property type="entry name" value="SULFOQUINOVOSYL TRANSFERASE SQD2"/>
    <property type="match status" value="1"/>
</dbReference>
<evidence type="ECO:0000313" key="4">
    <source>
        <dbReference type="Proteomes" id="UP000256779"/>
    </source>
</evidence>
<comment type="caution">
    <text evidence="3">The sequence shown here is derived from an EMBL/GenBank/DDBJ whole genome shotgun (WGS) entry which is preliminary data.</text>
</comment>